<feature type="region of interest" description="Disordered" evidence="1">
    <location>
        <begin position="95"/>
        <end position="136"/>
    </location>
</feature>
<dbReference type="OrthoDB" id="1112980at2759"/>
<dbReference type="CTD" id="121053"/>
<name>A0A2I4CPR9_AUSLI</name>
<evidence type="ECO:0000256" key="1">
    <source>
        <dbReference type="SAM" id="MobiDB-lite"/>
    </source>
</evidence>
<sequence>MDINSPKTTSQSLLLCGNGQGVCEKLLLKPKTTKALQTERVPRSSVLERLQTFLPQMAEANKKLIQQIAEAPAGHFDIENVKEAEKVIEMDVAVVELDESDDQSSEDEETSDSDDEDDDDDDDDGREIAEKNLKLP</sequence>
<dbReference type="InterPro" id="IPR027921">
    <property type="entry name" value="NOPCHAP1"/>
</dbReference>
<proteinExistence type="predicted"/>
<organism evidence="2 3">
    <name type="scientific">Austrofundulus limnaeus</name>
    <name type="common">Annual killifish</name>
    <dbReference type="NCBI Taxonomy" id="52670"/>
    <lineage>
        <taxon>Eukaryota</taxon>
        <taxon>Metazoa</taxon>
        <taxon>Chordata</taxon>
        <taxon>Craniata</taxon>
        <taxon>Vertebrata</taxon>
        <taxon>Euteleostomi</taxon>
        <taxon>Actinopterygii</taxon>
        <taxon>Neopterygii</taxon>
        <taxon>Teleostei</taxon>
        <taxon>Neoteleostei</taxon>
        <taxon>Acanthomorphata</taxon>
        <taxon>Ovalentaria</taxon>
        <taxon>Atherinomorphae</taxon>
        <taxon>Cyprinodontiformes</taxon>
        <taxon>Rivulidae</taxon>
        <taxon>Austrofundulus</taxon>
    </lineage>
</organism>
<dbReference type="InParanoid" id="A0A2I4CPR9"/>
<dbReference type="PANTHER" id="PTHR28674:SF1">
    <property type="entry name" value="NOP PROTEIN CHAPERONE 1"/>
    <property type="match status" value="1"/>
</dbReference>
<dbReference type="STRING" id="52670.A0A2I4CPR9"/>
<feature type="non-terminal residue" evidence="3">
    <location>
        <position position="136"/>
    </location>
</feature>
<dbReference type="RefSeq" id="XP_013881981.1">
    <property type="nucleotide sequence ID" value="XM_014026527.1"/>
</dbReference>
<gene>
    <name evidence="3" type="primary">nopchap1</name>
</gene>
<dbReference type="GO" id="GO:0062064">
    <property type="term" value="F:box C/D methylation guide snoRNP complex binding"/>
    <property type="evidence" value="ECO:0007669"/>
    <property type="project" value="TreeGrafter"/>
</dbReference>
<evidence type="ECO:0000313" key="2">
    <source>
        <dbReference type="Proteomes" id="UP000192220"/>
    </source>
</evidence>
<dbReference type="PANTHER" id="PTHR28674">
    <property type="entry name" value="SIMILAR TO DNA SEGMENT, CHR 10, WAYNE STATE UNIVERSITY 102,-EXPRESSED"/>
    <property type="match status" value="1"/>
</dbReference>
<keyword evidence="2" id="KW-1185">Reference proteome</keyword>
<accession>A0A2I4CPR9</accession>
<reference evidence="3" key="1">
    <citation type="submission" date="2025-08" db="UniProtKB">
        <authorList>
            <consortium name="RefSeq"/>
        </authorList>
    </citation>
    <scope>IDENTIFICATION</scope>
</reference>
<dbReference type="Pfam" id="PF15370">
    <property type="entry name" value="NOPCHAP1"/>
    <property type="match status" value="1"/>
</dbReference>
<feature type="compositionally biased region" description="Acidic residues" evidence="1">
    <location>
        <begin position="96"/>
        <end position="125"/>
    </location>
</feature>
<dbReference type="Proteomes" id="UP000192220">
    <property type="component" value="Unplaced"/>
</dbReference>
<dbReference type="GO" id="GO:0000492">
    <property type="term" value="P:box C/D snoRNP assembly"/>
    <property type="evidence" value="ECO:0007669"/>
    <property type="project" value="InterPro"/>
</dbReference>
<dbReference type="AlphaFoldDB" id="A0A2I4CPR9"/>
<feature type="compositionally biased region" description="Basic and acidic residues" evidence="1">
    <location>
        <begin position="126"/>
        <end position="136"/>
    </location>
</feature>
<protein>
    <submittedName>
        <fullName evidence="3">NOP protein chaperone 1</fullName>
    </submittedName>
</protein>
<dbReference type="KEGG" id="alim:106530821"/>
<evidence type="ECO:0000313" key="3">
    <source>
        <dbReference type="RefSeq" id="XP_013881981.1"/>
    </source>
</evidence>